<dbReference type="PANTHER" id="PTHR10151:SF120">
    <property type="entry name" value="BIS(5'-ADENOSYL)-TRIPHOSPHATASE"/>
    <property type="match status" value="1"/>
</dbReference>
<gene>
    <name evidence="2" type="ORF">SAMN05192553_101497</name>
</gene>
<dbReference type="EMBL" id="FNZH01000001">
    <property type="protein sequence ID" value="SEI84134.1"/>
    <property type="molecule type" value="Genomic_DNA"/>
</dbReference>
<dbReference type="SMART" id="SM00758">
    <property type="entry name" value="PA14"/>
    <property type="match status" value="1"/>
</dbReference>
<dbReference type="SUPFAM" id="SSF53649">
    <property type="entry name" value="Alkaline phosphatase-like"/>
    <property type="match status" value="1"/>
</dbReference>
<dbReference type="AlphaFoldDB" id="A0A1H6U0W5"/>
<dbReference type="PROSITE" id="PS51820">
    <property type="entry name" value="PA14"/>
    <property type="match status" value="1"/>
</dbReference>
<dbReference type="GO" id="GO:0016787">
    <property type="term" value="F:hydrolase activity"/>
    <property type="evidence" value="ECO:0007669"/>
    <property type="project" value="UniProtKB-ARBA"/>
</dbReference>
<dbReference type="InterPro" id="IPR017850">
    <property type="entry name" value="Alkaline_phosphatase_core_sf"/>
</dbReference>
<dbReference type="Pfam" id="PF01663">
    <property type="entry name" value="Phosphodiest"/>
    <property type="match status" value="1"/>
</dbReference>
<dbReference type="OrthoDB" id="279982at2"/>
<dbReference type="RefSeq" id="WP_092168996.1">
    <property type="nucleotide sequence ID" value="NZ_FNZH01000001.1"/>
</dbReference>
<dbReference type="Pfam" id="PF07691">
    <property type="entry name" value="PA14"/>
    <property type="match status" value="1"/>
</dbReference>
<dbReference type="PANTHER" id="PTHR10151">
    <property type="entry name" value="ECTONUCLEOTIDE PYROPHOSPHATASE/PHOSPHODIESTERASE"/>
    <property type="match status" value="1"/>
</dbReference>
<proteinExistence type="predicted"/>
<dbReference type="CDD" id="cd00016">
    <property type="entry name" value="ALP_like"/>
    <property type="match status" value="1"/>
</dbReference>
<dbReference type="InterPro" id="IPR037524">
    <property type="entry name" value="PA14/GLEYA"/>
</dbReference>
<dbReference type="InterPro" id="IPR026876">
    <property type="entry name" value="Fn3_assoc_repeat"/>
</dbReference>
<sequence length="534" mass="59073">MKPNTPVYLHLLLGNLLFLACCIGCQPKVPERKVTHAILIGLDAFGSRGFQKAETPYMNQLVAEGAIAPFARAVLPTNSSPNWTSMLTGADPLQHGVYDNAWELDKQRWPPVLTTDSGRYPSLFNWMHEQLPDANMQLFYEWGGLARLYDLDAAKRVYKGSSGDDVFSKAVQAFFEEKPDFLFIDIDEIDHFGHQDGHDSRAYFNSISHYDSLIGDFVQKLEDAGIMDETLILITGDHGGIGKGHGGTSLDELEIPIILYGKGIQPGRVIDKPCYQYDVAPTLAYALGITPPKAGVGRPIVEAFDPSVPADSFAPMPLIFPTGGFFKQDTLLLEVKSDAPHAEIRYTLDGTVPTATTGTVYQEPIHLKRSELVTAISVVNGEESRPEIQQYRLTTKPGRVNWEYLEGTFSRVPDFQGLVLQASGKSSEISLEEIPHREDHFAVRYTATLVVPTEGQYTFYLQSDDGSLLYVNGELVIDNDGSHSATEKSNTLELVAGKQELEVRYFEDIAGETLQLFISGPGIPRQLVSADFFE</sequence>
<dbReference type="STRING" id="1416801.SAMN05192553_101497"/>
<feature type="domain" description="PA14" evidence="1">
    <location>
        <begin position="394"/>
        <end position="532"/>
    </location>
</feature>
<reference evidence="3" key="1">
    <citation type="submission" date="2016-10" db="EMBL/GenBank/DDBJ databases">
        <authorList>
            <person name="Varghese N."/>
            <person name="Submissions S."/>
        </authorList>
    </citation>
    <scope>NUCLEOTIDE SEQUENCE [LARGE SCALE GENOMIC DNA]</scope>
    <source>
        <strain evidence="3">IBRC-M 10761</strain>
    </source>
</reference>
<dbReference type="InterPro" id="IPR002591">
    <property type="entry name" value="Phosphodiest/P_Trfase"/>
</dbReference>
<accession>A0A1H6U0W5</accession>
<dbReference type="Proteomes" id="UP000199403">
    <property type="component" value="Unassembled WGS sequence"/>
</dbReference>
<dbReference type="PROSITE" id="PS51257">
    <property type="entry name" value="PROKAR_LIPOPROTEIN"/>
    <property type="match status" value="1"/>
</dbReference>
<evidence type="ECO:0000313" key="3">
    <source>
        <dbReference type="Proteomes" id="UP000199403"/>
    </source>
</evidence>
<evidence type="ECO:0000259" key="1">
    <source>
        <dbReference type="PROSITE" id="PS51820"/>
    </source>
</evidence>
<protein>
    <submittedName>
        <fullName evidence="2">Fn3 associated</fullName>
    </submittedName>
</protein>
<dbReference type="Pfam" id="PF13287">
    <property type="entry name" value="Fn3_assoc"/>
    <property type="match status" value="1"/>
</dbReference>
<dbReference type="Gene3D" id="3.90.182.10">
    <property type="entry name" value="Toxin - Anthrax Protective Antigen,domain 1"/>
    <property type="match status" value="1"/>
</dbReference>
<dbReference type="SUPFAM" id="SSF56988">
    <property type="entry name" value="Anthrax protective antigen"/>
    <property type="match status" value="1"/>
</dbReference>
<dbReference type="Gene3D" id="3.40.720.10">
    <property type="entry name" value="Alkaline Phosphatase, subunit A"/>
    <property type="match status" value="2"/>
</dbReference>
<name>A0A1H6U0W5_9BACT</name>
<organism evidence="2 3">
    <name type="scientific">Cyclobacterium xiamenense</name>
    <dbReference type="NCBI Taxonomy" id="1297121"/>
    <lineage>
        <taxon>Bacteria</taxon>
        <taxon>Pseudomonadati</taxon>
        <taxon>Bacteroidota</taxon>
        <taxon>Cytophagia</taxon>
        <taxon>Cytophagales</taxon>
        <taxon>Cyclobacteriaceae</taxon>
        <taxon>Cyclobacterium</taxon>
    </lineage>
</organism>
<dbReference type="InterPro" id="IPR011658">
    <property type="entry name" value="PA14_dom"/>
</dbReference>
<evidence type="ECO:0000313" key="2">
    <source>
        <dbReference type="EMBL" id="SEI84134.1"/>
    </source>
</evidence>
<keyword evidence="3" id="KW-1185">Reference proteome</keyword>